<keyword evidence="6" id="KW-0694">RNA-binding</keyword>
<dbReference type="AlphaFoldDB" id="A0A9X1DDI6"/>
<dbReference type="Proteomes" id="UP001138757">
    <property type="component" value="Unassembled WGS sequence"/>
</dbReference>
<dbReference type="GO" id="GO:0016787">
    <property type="term" value="F:hydrolase activity"/>
    <property type="evidence" value="ECO:0007669"/>
    <property type="project" value="UniProtKB-KW"/>
</dbReference>
<proteinExistence type="inferred from homology"/>
<sequence length="84" mass="9868">MVKPSKLYAQLLETTNRSIDFRDFIAMVEAFGFINARTRGSHRSYVHTKCPKLLVLQPKGRDAKRYQVREFLDMIEEYGLTLEE</sequence>
<evidence type="ECO:0000256" key="2">
    <source>
        <dbReference type="ARBA" id="ARBA00022649"/>
    </source>
</evidence>
<protein>
    <submittedName>
        <fullName evidence="8">Type II toxin-antitoxin system HicA family toxin</fullName>
    </submittedName>
</protein>
<evidence type="ECO:0000256" key="3">
    <source>
        <dbReference type="ARBA" id="ARBA00022722"/>
    </source>
</evidence>
<evidence type="ECO:0000313" key="9">
    <source>
        <dbReference type="Proteomes" id="UP001138757"/>
    </source>
</evidence>
<dbReference type="RefSeq" id="WP_214624159.1">
    <property type="nucleotide sequence ID" value="NZ_JAHGAW010000008.1"/>
</dbReference>
<keyword evidence="4" id="KW-0255">Endonuclease</keyword>
<accession>A0A9X1DDI6</accession>
<keyword evidence="2" id="KW-1277">Toxin-antitoxin system</keyword>
<dbReference type="GO" id="GO:0004519">
    <property type="term" value="F:endonuclease activity"/>
    <property type="evidence" value="ECO:0007669"/>
    <property type="project" value="UniProtKB-KW"/>
</dbReference>
<dbReference type="GO" id="GO:0003729">
    <property type="term" value="F:mRNA binding"/>
    <property type="evidence" value="ECO:0007669"/>
    <property type="project" value="InterPro"/>
</dbReference>
<dbReference type="Gene3D" id="3.30.920.30">
    <property type="entry name" value="Hypothetical protein"/>
    <property type="match status" value="1"/>
</dbReference>
<comment type="caution">
    <text evidence="8">The sequence shown here is derived from an EMBL/GenBank/DDBJ whole genome shotgun (WGS) entry which is preliminary data.</text>
</comment>
<keyword evidence="7" id="KW-0346">Stress response</keyword>
<gene>
    <name evidence="8" type="ORF">KK488_13230</name>
</gene>
<organism evidence="8 9">
    <name type="scientific">Sphingobium nicotianae</name>
    <dbReference type="NCBI Taxonomy" id="2782607"/>
    <lineage>
        <taxon>Bacteria</taxon>
        <taxon>Pseudomonadati</taxon>
        <taxon>Pseudomonadota</taxon>
        <taxon>Alphaproteobacteria</taxon>
        <taxon>Sphingomonadales</taxon>
        <taxon>Sphingomonadaceae</taxon>
        <taxon>Sphingobium</taxon>
    </lineage>
</organism>
<name>A0A9X1DDI6_9SPHN</name>
<dbReference type="SUPFAM" id="SSF54786">
    <property type="entry name" value="YcfA/nrd intein domain"/>
    <property type="match status" value="1"/>
</dbReference>
<reference evidence="8" key="1">
    <citation type="submission" date="2021-05" db="EMBL/GenBank/DDBJ databases">
        <title>Genome of Sphingobium sp. strain.</title>
        <authorList>
            <person name="Fan R."/>
        </authorList>
    </citation>
    <scope>NUCLEOTIDE SEQUENCE</scope>
    <source>
        <strain evidence="8">H33</strain>
    </source>
</reference>
<evidence type="ECO:0000256" key="7">
    <source>
        <dbReference type="ARBA" id="ARBA00023016"/>
    </source>
</evidence>
<dbReference type="InterPro" id="IPR012933">
    <property type="entry name" value="HicA_mRNA_interferase"/>
</dbReference>
<evidence type="ECO:0000256" key="4">
    <source>
        <dbReference type="ARBA" id="ARBA00022759"/>
    </source>
</evidence>
<keyword evidence="9" id="KW-1185">Reference proteome</keyword>
<dbReference type="Pfam" id="PF07927">
    <property type="entry name" value="HicA_toxin"/>
    <property type="match status" value="1"/>
</dbReference>
<comment type="similarity">
    <text evidence="1">Belongs to the HicA mRNA interferase family.</text>
</comment>
<evidence type="ECO:0000256" key="5">
    <source>
        <dbReference type="ARBA" id="ARBA00022801"/>
    </source>
</evidence>
<keyword evidence="3" id="KW-0540">Nuclease</keyword>
<evidence type="ECO:0000256" key="1">
    <source>
        <dbReference type="ARBA" id="ARBA00006620"/>
    </source>
</evidence>
<dbReference type="InterPro" id="IPR038570">
    <property type="entry name" value="HicA_sf"/>
</dbReference>
<evidence type="ECO:0000256" key="6">
    <source>
        <dbReference type="ARBA" id="ARBA00022884"/>
    </source>
</evidence>
<evidence type="ECO:0000313" key="8">
    <source>
        <dbReference type="EMBL" id="MBT2187910.1"/>
    </source>
</evidence>
<keyword evidence="5" id="KW-0378">Hydrolase</keyword>
<dbReference type="EMBL" id="JAHGAW010000008">
    <property type="protein sequence ID" value="MBT2187910.1"/>
    <property type="molecule type" value="Genomic_DNA"/>
</dbReference>